<protein>
    <recommendedName>
        <fullName evidence="5">Flagellar FliJ protein</fullName>
    </recommendedName>
</protein>
<evidence type="ECO:0008006" key="5">
    <source>
        <dbReference type="Google" id="ProtNLM"/>
    </source>
</evidence>
<dbReference type="EMBL" id="JBEPMB010000002">
    <property type="protein sequence ID" value="MET3613936.1"/>
    <property type="molecule type" value="Genomic_DNA"/>
</dbReference>
<evidence type="ECO:0000256" key="1">
    <source>
        <dbReference type="SAM" id="Coils"/>
    </source>
</evidence>
<name>A0ABV2IZS2_9HYPH</name>
<comment type="caution">
    <text evidence="3">The sequence shown here is derived from an EMBL/GenBank/DDBJ whole genome shotgun (WGS) entry which is preliminary data.</text>
</comment>
<accession>A0ABV2IZS2</accession>
<keyword evidence="4" id="KW-1185">Reference proteome</keyword>
<feature type="region of interest" description="Disordered" evidence="2">
    <location>
        <begin position="89"/>
        <end position="114"/>
    </location>
</feature>
<evidence type="ECO:0000313" key="3">
    <source>
        <dbReference type="EMBL" id="MET3613936.1"/>
    </source>
</evidence>
<sequence>MVDKGRAAKLKRLVAVQRHMERMAEIELAETTQRRQELSERMDEAIDAIGSFNPIHAGMKSQYAAQYGRLSGEDQRLDDLQDTQEKQILKEKAKGDRLEENWKDARSAEDREREDDAVIDLIEMRLSMPAPASSKLGGE</sequence>
<feature type="coiled-coil region" evidence="1">
    <location>
        <begin position="21"/>
        <end position="48"/>
    </location>
</feature>
<organism evidence="3 4">
    <name type="scientific">Rhizobium aquaticum</name>
    <dbReference type="NCBI Taxonomy" id="1549636"/>
    <lineage>
        <taxon>Bacteria</taxon>
        <taxon>Pseudomonadati</taxon>
        <taxon>Pseudomonadota</taxon>
        <taxon>Alphaproteobacteria</taxon>
        <taxon>Hyphomicrobiales</taxon>
        <taxon>Rhizobiaceae</taxon>
        <taxon>Rhizobium/Agrobacterium group</taxon>
        <taxon>Rhizobium</taxon>
    </lineage>
</organism>
<dbReference type="Proteomes" id="UP001549047">
    <property type="component" value="Unassembled WGS sequence"/>
</dbReference>
<evidence type="ECO:0000256" key="2">
    <source>
        <dbReference type="SAM" id="MobiDB-lite"/>
    </source>
</evidence>
<dbReference type="RefSeq" id="WP_354556430.1">
    <property type="nucleotide sequence ID" value="NZ_JBEPMB010000002.1"/>
</dbReference>
<reference evidence="3 4" key="1">
    <citation type="submission" date="2024-06" db="EMBL/GenBank/DDBJ databases">
        <title>Genomic Encyclopedia of Type Strains, Phase IV (KMG-IV): sequencing the most valuable type-strain genomes for metagenomic binning, comparative biology and taxonomic classification.</title>
        <authorList>
            <person name="Goeker M."/>
        </authorList>
    </citation>
    <scope>NUCLEOTIDE SEQUENCE [LARGE SCALE GENOMIC DNA]</scope>
    <source>
        <strain evidence="3 4">DSM 29780</strain>
    </source>
</reference>
<keyword evidence="1" id="KW-0175">Coiled coil</keyword>
<proteinExistence type="predicted"/>
<gene>
    <name evidence="3" type="ORF">ABID16_002265</name>
</gene>
<evidence type="ECO:0000313" key="4">
    <source>
        <dbReference type="Proteomes" id="UP001549047"/>
    </source>
</evidence>